<dbReference type="EMBL" id="CP001110">
    <property type="protein sequence ID" value="ACF44656.1"/>
    <property type="molecule type" value="Genomic_DNA"/>
</dbReference>
<feature type="transmembrane region" description="Helical" evidence="1">
    <location>
        <begin position="137"/>
        <end position="163"/>
    </location>
</feature>
<dbReference type="KEGG" id="pph:Ppha_2472"/>
<dbReference type="OrthoDB" id="594695at2"/>
<organism evidence="2 3">
    <name type="scientific">Pelodictyon phaeoclathratiforme (strain DSM 5477 / BU-1)</name>
    <dbReference type="NCBI Taxonomy" id="324925"/>
    <lineage>
        <taxon>Bacteria</taxon>
        <taxon>Pseudomonadati</taxon>
        <taxon>Chlorobiota</taxon>
        <taxon>Chlorobiia</taxon>
        <taxon>Chlorobiales</taxon>
        <taxon>Chlorobiaceae</taxon>
        <taxon>Chlorobium/Pelodictyon group</taxon>
        <taxon>Pelodictyon</taxon>
    </lineage>
</organism>
<protein>
    <submittedName>
        <fullName evidence="2">Uncharacterized protein</fullName>
    </submittedName>
</protein>
<evidence type="ECO:0000313" key="2">
    <source>
        <dbReference type="EMBL" id="ACF44656.1"/>
    </source>
</evidence>
<dbReference type="STRING" id="324925.Ppha_2472"/>
<evidence type="ECO:0000313" key="3">
    <source>
        <dbReference type="Proteomes" id="UP000002724"/>
    </source>
</evidence>
<dbReference type="eggNOG" id="ENOG5031A0K">
    <property type="taxonomic scope" value="Bacteria"/>
</dbReference>
<dbReference type="AlphaFoldDB" id="B4SEY0"/>
<keyword evidence="1" id="KW-0472">Membrane</keyword>
<keyword evidence="1" id="KW-1133">Transmembrane helix</keyword>
<gene>
    <name evidence="2" type="ordered locus">Ppha_2472</name>
</gene>
<dbReference type="HOGENOM" id="CLU_112756_0_0_10"/>
<accession>B4SEY0</accession>
<name>B4SEY0_PELPB</name>
<dbReference type="RefSeq" id="WP_012509130.1">
    <property type="nucleotide sequence ID" value="NC_011060.1"/>
</dbReference>
<sequence length="205" mass="23553">MKKRIIDRYQQSADGSVIIDVAAPRVEDLYENFDKTAPYHKKDLDEDLAFYLTECVREIGRVKFVIRFMFDNYPSDEFRQRVRTSVRKFFIYQRELELAAMNKTLRTALTLLILGMILLGFSLWVNLLFAVGGSPSFLHTVLAEGLTIAAWVSMWEALATFLLNWPQHLLHIRLFRKISEASVQFQHSSEPSSDCAEGAAGEPMI</sequence>
<reference evidence="2 3" key="1">
    <citation type="submission" date="2008-06" db="EMBL/GenBank/DDBJ databases">
        <title>Complete sequence of Pelodictyon phaeoclathratiforme BU-1.</title>
        <authorList>
            <consortium name="US DOE Joint Genome Institute"/>
            <person name="Lucas S."/>
            <person name="Copeland A."/>
            <person name="Lapidus A."/>
            <person name="Glavina del Rio T."/>
            <person name="Dalin E."/>
            <person name="Tice H."/>
            <person name="Bruce D."/>
            <person name="Goodwin L."/>
            <person name="Pitluck S."/>
            <person name="Schmutz J."/>
            <person name="Larimer F."/>
            <person name="Land M."/>
            <person name="Hauser L."/>
            <person name="Kyrpides N."/>
            <person name="Mikhailova N."/>
            <person name="Liu Z."/>
            <person name="Li T."/>
            <person name="Zhao F."/>
            <person name="Overmann J."/>
            <person name="Bryant D.A."/>
            <person name="Richardson P."/>
        </authorList>
    </citation>
    <scope>NUCLEOTIDE SEQUENCE [LARGE SCALE GENOMIC DNA]</scope>
    <source>
        <strain evidence="3">DSM 5477 / BU-1</strain>
    </source>
</reference>
<keyword evidence="3" id="KW-1185">Reference proteome</keyword>
<keyword evidence="1" id="KW-0812">Transmembrane</keyword>
<proteinExistence type="predicted"/>
<feature type="transmembrane region" description="Helical" evidence="1">
    <location>
        <begin position="108"/>
        <end position="131"/>
    </location>
</feature>
<dbReference type="Proteomes" id="UP000002724">
    <property type="component" value="Chromosome"/>
</dbReference>
<evidence type="ECO:0000256" key="1">
    <source>
        <dbReference type="SAM" id="Phobius"/>
    </source>
</evidence>